<feature type="compositionally biased region" description="Polar residues" evidence="1">
    <location>
        <begin position="1"/>
        <end position="18"/>
    </location>
</feature>
<evidence type="ECO:0000256" key="2">
    <source>
        <dbReference type="SAM" id="Phobius"/>
    </source>
</evidence>
<feature type="region of interest" description="Disordered" evidence="1">
    <location>
        <begin position="1"/>
        <end position="24"/>
    </location>
</feature>
<feature type="region of interest" description="Disordered" evidence="1">
    <location>
        <begin position="246"/>
        <end position="297"/>
    </location>
</feature>
<feature type="transmembrane region" description="Helical" evidence="2">
    <location>
        <begin position="112"/>
        <end position="133"/>
    </location>
</feature>
<gene>
    <name evidence="3" type="ORF">B0A48_06341</name>
</gene>
<name>A0A1V8TB37_9PEZI</name>
<dbReference type="InParanoid" id="A0A1V8TB37"/>
<evidence type="ECO:0000313" key="3">
    <source>
        <dbReference type="EMBL" id="OQO08471.1"/>
    </source>
</evidence>
<dbReference type="AlphaFoldDB" id="A0A1V8TB37"/>
<accession>A0A1V8TB37</accession>
<dbReference type="EMBL" id="NAJO01000012">
    <property type="protein sequence ID" value="OQO08471.1"/>
    <property type="molecule type" value="Genomic_DNA"/>
</dbReference>
<feature type="compositionally biased region" description="Low complexity" evidence="1">
    <location>
        <begin position="246"/>
        <end position="276"/>
    </location>
</feature>
<protein>
    <submittedName>
        <fullName evidence="3">Uncharacterized protein</fullName>
    </submittedName>
</protein>
<sequence length="413" mass="43881">MSTPSIRDISSPQAHTPPSSSARSSSVDYVSWIDHFIDDGLAHLATSRRPSQRRWRDTRAPASLQDVEAQQPDITQPGVTIKLHPLAATPSVMACKVDYEQGLEFTRKDKRAMILVFLAVLAFTIIIIVAMVASGQRGKDDEWLVDHNKISMIDESSLGTALHPSTISIYNEDTTYLLDTHVSSALPRTTASTKITDTVPSTSPQQPTITVETGSTTILMPSRPSLDIALTTPITLEMTISTDSTSTVTSVESAPSTEASVDTTTTVPEPITETSTDSPPLSTAQVPAMPTSGPAPNMPALPITSVPNASPSSSPITDSPPSLHSEVVTSLVNLSTGWGGSLVMSTWNTPAKTIGSTIDIVPASSPIIAVLDTTAVPMPEPSPQDSKPDRRPGEVVNSILQVIDDGHWQLGDH</sequence>
<comment type="caution">
    <text evidence="3">The sequence shown here is derived from an EMBL/GenBank/DDBJ whole genome shotgun (WGS) entry which is preliminary data.</text>
</comment>
<proteinExistence type="predicted"/>
<keyword evidence="2" id="KW-0812">Transmembrane</keyword>
<evidence type="ECO:0000256" key="1">
    <source>
        <dbReference type="SAM" id="MobiDB-lite"/>
    </source>
</evidence>
<reference evidence="4" key="1">
    <citation type="submission" date="2017-03" db="EMBL/GenBank/DDBJ databases">
        <title>Genomes of endolithic fungi from Antarctica.</title>
        <authorList>
            <person name="Coleine C."/>
            <person name="Masonjones S."/>
            <person name="Stajich J.E."/>
        </authorList>
    </citation>
    <scope>NUCLEOTIDE SEQUENCE [LARGE SCALE GENOMIC DNA]</scope>
    <source>
        <strain evidence="4">CCFEE 5527</strain>
    </source>
</reference>
<keyword evidence="4" id="KW-1185">Reference proteome</keyword>
<dbReference type="Proteomes" id="UP000192596">
    <property type="component" value="Unassembled WGS sequence"/>
</dbReference>
<keyword evidence="2" id="KW-0472">Membrane</keyword>
<evidence type="ECO:0000313" key="4">
    <source>
        <dbReference type="Proteomes" id="UP000192596"/>
    </source>
</evidence>
<organism evidence="3 4">
    <name type="scientific">Cryoendolithus antarcticus</name>
    <dbReference type="NCBI Taxonomy" id="1507870"/>
    <lineage>
        <taxon>Eukaryota</taxon>
        <taxon>Fungi</taxon>
        <taxon>Dikarya</taxon>
        <taxon>Ascomycota</taxon>
        <taxon>Pezizomycotina</taxon>
        <taxon>Dothideomycetes</taxon>
        <taxon>Dothideomycetidae</taxon>
        <taxon>Cladosporiales</taxon>
        <taxon>Cladosporiaceae</taxon>
        <taxon>Cryoendolithus</taxon>
    </lineage>
</organism>
<keyword evidence="2" id="KW-1133">Transmembrane helix</keyword>
<dbReference type="STRING" id="1507870.A0A1V8TB37"/>